<dbReference type="Proteomes" id="UP000271548">
    <property type="component" value="Unassembled WGS sequence"/>
</dbReference>
<dbReference type="InterPro" id="IPR011761">
    <property type="entry name" value="ATP-grasp"/>
</dbReference>
<dbReference type="PANTHER" id="PTHR43585:SF2">
    <property type="entry name" value="ATP-GRASP ENZYME FSQD"/>
    <property type="match status" value="1"/>
</dbReference>
<sequence>MPCVRLRSPCAERRIVRRGAHGEGRAVQDLGREHMIIIGASHGMLRWFADDLPADSVVLIEEPDVIGRRDVDRLAEQMPFISRLVAAEYQTGLDADALIAREPGLAAARLVMPGTEWAVGATARLADALGLPGAGSAAADIFTDKHRMRLLAAKVGLANPAFELVDDPAAAAAFARRHGGRCVLKPTRRSGSLGVQILDDPQDVADAWAETADPADTPEVVDRGLPTAVLVEQVLDGREHSVELLVADGEVFFGNVTDKRVLLGRRPVESGHTVPTLLPDDARQALLDAATRLGRAAGFRTGVLHSEWIMVDGVPTLVECAARLPGDMITALISIAYECGFIEAYLRTLRGERPTLPTRTTGGAAVEFLVAPPGTVNTIEGVRAARRVAGVLNVQFDVTVGASVGEVTNSLARSGHVMAWGVDPTEATSAAAKAAEQIQIVTG</sequence>
<evidence type="ECO:0000313" key="6">
    <source>
        <dbReference type="EMBL" id="RKN19917.1"/>
    </source>
</evidence>
<comment type="caution">
    <text evidence="6">The sequence shown here is derived from an EMBL/GenBank/DDBJ whole genome shotgun (WGS) entry which is preliminary data.</text>
</comment>
<evidence type="ECO:0000259" key="5">
    <source>
        <dbReference type="PROSITE" id="PS50975"/>
    </source>
</evidence>
<gene>
    <name evidence="6" type="ORF">D7147_13425</name>
</gene>
<keyword evidence="1" id="KW-0436">Ligase</keyword>
<dbReference type="Gene3D" id="3.40.50.20">
    <property type="match status" value="1"/>
</dbReference>
<evidence type="ECO:0000256" key="3">
    <source>
        <dbReference type="ARBA" id="ARBA00022840"/>
    </source>
</evidence>
<dbReference type="InterPro" id="IPR013815">
    <property type="entry name" value="ATP_grasp_subdomain_1"/>
</dbReference>
<dbReference type="Gene3D" id="3.30.470.20">
    <property type="entry name" value="ATP-grasp fold, B domain"/>
    <property type="match status" value="1"/>
</dbReference>
<dbReference type="EMBL" id="RAZS01000004">
    <property type="protein sequence ID" value="RKN19917.1"/>
    <property type="molecule type" value="Genomic_DNA"/>
</dbReference>
<evidence type="ECO:0000256" key="4">
    <source>
        <dbReference type="PROSITE-ProRule" id="PRU00409"/>
    </source>
</evidence>
<dbReference type="PROSITE" id="PS50975">
    <property type="entry name" value="ATP_GRASP"/>
    <property type="match status" value="1"/>
</dbReference>
<organism evidence="6 7">
    <name type="scientific">Micromonospora musae</name>
    <dbReference type="NCBI Taxonomy" id="1894970"/>
    <lineage>
        <taxon>Bacteria</taxon>
        <taxon>Bacillati</taxon>
        <taxon>Actinomycetota</taxon>
        <taxon>Actinomycetes</taxon>
        <taxon>Micromonosporales</taxon>
        <taxon>Micromonosporaceae</taxon>
        <taxon>Micromonospora</taxon>
    </lineage>
</organism>
<proteinExistence type="predicted"/>
<keyword evidence="2 4" id="KW-0547">Nucleotide-binding</keyword>
<dbReference type="Pfam" id="PF18603">
    <property type="entry name" value="LAL_C2"/>
    <property type="match status" value="1"/>
</dbReference>
<evidence type="ECO:0000256" key="1">
    <source>
        <dbReference type="ARBA" id="ARBA00022598"/>
    </source>
</evidence>
<keyword evidence="3 4" id="KW-0067">ATP-binding</keyword>
<feature type="domain" description="ATP-grasp" evidence="5">
    <location>
        <begin position="149"/>
        <end position="350"/>
    </location>
</feature>
<reference evidence="6 7" key="1">
    <citation type="submission" date="2018-09" db="EMBL/GenBank/DDBJ databases">
        <title>Micromonospora sp. nov. MS1-9, isolated from a root of Musa sp.</title>
        <authorList>
            <person name="Kuncharoen N."/>
            <person name="Kudo T."/>
            <person name="Ohkuma M."/>
            <person name="Yuki M."/>
            <person name="Tanasupawat S."/>
        </authorList>
    </citation>
    <scope>NUCLEOTIDE SEQUENCE [LARGE SCALE GENOMIC DNA]</scope>
    <source>
        <strain evidence="6 7">NGC1-4</strain>
    </source>
</reference>
<accession>A0ABX9R911</accession>
<evidence type="ECO:0000313" key="7">
    <source>
        <dbReference type="Proteomes" id="UP000271548"/>
    </source>
</evidence>
<dbReference type="Gene3D" id="3.30.1490.20">
    <property type="entry name" value="ATP-grasp fold, A domain"/>
    <property type="match status" value="1"/>
</dbReference>
<name>A0ABX9R911_9ACTN</name>
<dbReference type="InterPro" id="IPR040570">
    <property type="entry name" value="LAL_C2"/>
</dbReference>
<dbReference type="Pfam" id="PF13535">
    <property type="entry name" value="ATP-grasp_4"/>
    <property type="match status" value="1"/>
</dbReference>
<protein>
    <submittedName>
        <fullName evidence="6">ATP-grasp domain-containing protein</fullName>
    </submittedName>
</protein>
<keyword evidence="7" id="KW-1185">Reference proteome</keyword>
<evidence type="ECO:0000256" key="2">
    <source>
        <dbReference type="ARBA" id="ARBA00022741"/>
    </source>
</evidence>
<dbReference type="InterPro" id="IPR052032">
    <property type="entry name" value="ATP-dep_AA_Ligase"/>
</dbReference>
<dbReference type="PANTHER" id="PTHR43585">
    <property type="entry name" value="FUMIPYRROLE BIOSYNTHESIS PROTEIN C"/>
    <property type="match status" value="1"/>
</dbReference>
<dbReference type="SUPFAM" id="SSF56059">
    <property type="entry name" value="Glutathione synthetase ATP-binding domain-like"/>
    <property type="match status" value="1"/>
</dbReference>